<feature type="compositionally biased region" description="Polar residues" evidence="8">
    <location>
        <begin position="142"/>
        <end position="158"/>
    </location>
</feature>
<dbReference type="GO" id="GO:2000280">
    <property type="term" value="P:regulation of root development"/>
    <property type="evidence" value="ECO:0007669"/>
    <property type="project" value="TreeGrafter"/>
</dbReference>
<feature type="transmembrane region" description="Helical" evidence="9">
    <location>
        <begin position="6"/>
        <end position="24"/>
    </location>
</feature>
<keyword evidence="11" id="KW-1185">Reference proteome</keyword>
<name>A0AAV8TCB1_9ROSI</name>
<evidence type="ECO:0000313" key="10">
    <source>
        <dbReference type="EMBL" id="KAJ8764278.1"/>
    </source>
</evidence>
<comment type="subcellular location">
    <subcellularLocation>
        <location evidence="1">Secreted</location>
        <location evidence="1">Extracellular space</location>
        <location evidence="1">Apoplast</location>
    </subcellularLocation>
</comment>
<evidence type="ECO:0008006" key="12">
    <source>
        <dbReference type="Google" id="ProtNLM"/>
    </source>
</evidence>
<keyword evidence="3" id="KW-0052">Apoplast</keyword>
<dbReference type="PANTHER" id="PTHR33348:SF44">
    <property type="entry name" value="PRECURSOR OF CEP6"/>
    <property type="match status" value="1"/>
</dbReference>
<dbReference type="GO" id="GO:0048046">
    <property type="term" value="C:apoplast"/>
    <property type="evidence" value="ECO:0007669"/>
    <property type="project" value="UniProtKB-SubCell"/>
</dbReference>
<dbReference type="EMBL" id="JAIWQS010000005">
    <property type="protein sequence ID" value="KAJ8764278.1"/>
    <property type="molecule type" value="Genomic_DNA"/>
</dbReference>
<evidence type="ECO:0000256" key="8">
    <source>
        <dbReference type="SAM" id="MobiDB-lite"/>
    </source>
</evidence>
<comment type="caution">
    <text evidence="10">The sequence shown here is derived from an EMBL/GenBank/DDBJ whole genome shotgun (WGS) entry which is preliminary data.</text>
</comment>
<reference evidence="10 11" key="1">
    <citation type="submission" date="2021-09" db="EMBL/GenBank/DDBJ databases">
        <title>Genomic insights and catalytic innovation underlie evolution of tropane alkaloids biosynthesis.</title>
        <authorList>
            <person name="Wang Y.-J."/>
            <person name="Tian T."/>
            <person name="Huang J.-P."/>
            <person name="Huang S.-X."/>
        </authorList>
    </citation>
    <scope>NUCLEOTIDE SEQUENCE [LARGE SCALE GENOMIC DNA]</scope>
    <source>
        <strain evidence="10">KIB-2018</strain>
        <tissue evidence="10">Leaf</tissue>
    </source>
</reference>
<comment type="similarity">
    <text evidence="2">Belongs to the C-terminally encoded plant signaling peptide (CEP) family.</text>
</comment>
<evidence type="ECO:0000256" key="4">
    <source>
        <dbReference type="ARBA" id="ARBA00022525"/>
    </source>
</evidence>
<evidence type="ECO:0000256" key="6">
    <source>
        <dbReference type="ARBA" id="ARBA00022729"/>
    </source>
</evidence>
<keyword evidence="7" id="KW-0379">Hydroxylation</keyword>
<keyword evidence="6" id="KW-0732">Signal</keyword>
<evidence type="ECO:0000256" key="1">
    <source>
        <dbReference type="ARBA" id="ARBA00004271"/>
    </source>
</evidence>
<organism evidence="10 11">
    <name type="scientific">Erythroxylum novogranatense</name>
    <dbReference type="NCBI Taxonomy" id="1862640"/>
    <lineage>
        <taxon>Eukaryota</taxon>
        <taxon>Viridiplantae</taxon>
        <taxon>Streptophyta</taxon>
        <taxon>Embryophyta</taxon>
        <taxon>Tracheophyta</taxon>
        <taxon>Spermatophyta</taxon>
        <taxon>Magnoliopsida</taxon>
        <taxon>eudicotyledons</taxon>
        <taxon>Gunneridae</taxon>
        <taxon>Pentapetalae</taxon>
        <taxon>rosids</taxon>
        <taxon>fabids</taxon>
        <taxon>Malpighiales</taxon>
        <taxon>Erythroxylaceae</taxon>
        <taxon>Erythroxylum</taxon>
    </lineage>
</organism>
<dbReference type="Proteomes" id="UP001159364">
    <property type="component" value="Linkage Group LG05"/>
</dbReference>
<evidence type="ECO:0000256" key="9">
    <source>
        <dbReference type="SAM" id="Phobius"/>
    </source>
</evidence>
<dbReference type="GO" id="GO:0005179">
    <property type="term" value="F:hormone activity"/>
    <property type="evidence" value="ECO:0007669"/>
    <property type="project" value="UniProtKB-KW"/>
</dbReference>
<dbReference type="GO" id="GO:0048364">
    <property type="term" value="P:root development"/>
    <property type="evidence" value="ECO:0007669"/>
    <property type="project" value="InterPro"/>
</dbReference>
<keyword evidence="9" id="KW-0472">Membrane</keyword>
<dbReference type="GO" id="GO:0006995">
    <property type="term" value="P:cellular response to nitrogen starvation"/>
    <property type="evidence" value="ECO:0007669"/>
    <property type="project" value="UniProtKB-ARBA"/>
</dbReference>
<feature type="region of interest" description="Disordered" evidence="8">
    <location>
        <begin position="89"/>
        <end position="185"/>
    </location>
</feature>
<keyword evidence="5" id="KW-0372">Hormone</keyword>
<evidence type="ECO:0000256" key="5">
    <source>
        <dbReference type="ARBA" id="ARBA00022702"/>
    </source>
</evidence>
<evidence type="ECO:0000313" key="11">
    <source>
        <dbReference type="Proteomes" id="UP001159364"/>
    </source>
</evidence>
<evidence type="ECO:0000256" key="2">
    <source>
        <dbReference type="ARBA" id="ARBA00008963"/>
    </source>
</evidence>
<keyword evidence="9" id="KW-1133">Transmembrane helix</keyword>
<accession>A0AAV8TCB1</accession>
<dbReference type="AlphaFoldDB" id="A0AAV8TCB1"/>
<gene>
    <name evidence="10" type="ORF">K2173_006018</name>
</gene>
<keyword evidence="4" id="KW-0964">Secreted</keyword>
<feature type="compositionally biased region" description="Low complexity" evidence="8">
    <location>
        <begin position="98"/>
        <end position="109"/>
    </location>
</feature>
<dbReference type="GO" id="GO:1902025">
    <property type="term" value="P:nitrate import"/>
    <property type="evidence" value="ECO:0007669"/>
    <property type="project" value="TreeGrafter"/>
</dbReference>
<proteinExistence type="inferred from homology"/>
<dbReference type="GO" id="GO:1901371">
    <property type="term" value="P:regulation of leaf morphogenesis"/>
    <property type="evidence" value="ECO:0007669"/>
    <property type="project" value="TreeGrafter"/>
</dbReference>
<sequence>MAETLNIFKYATVFALIISFQFLISEGRQIKSLSKQEAAAIREKSKKDMADKGGKNTVNVHQNNAAQSIETSQPVVNPSRNILTDHQSLAGKQEIAPTLTTDTSSVSTLAKDQDEFRPLTPSRHVGHPSEPEESVEEGIDSKVSNTKSSTDYFLTGQSDEFHRTQPGHSPGVGHVFQTKSAEPKE</sequence>
<keyword evidence="9" id="KW-0812">Transmembrane</keyword>
<dbReference type="InterPro" id="IPR033250">
    <property type="entry name" value="CEP"/>
</dbReference>
<dbReference type="PANTHER" id="PTHR33348">
    <property type="entry name" value="PRECURSOR OF CEP5"/>
    <property type="match status" value="1"/>
</dbReference>
<protein>
    <recommendedName>
        <fullName evidence="12">Precursor of CEP9</fullName>
    </recommendedName>
</protein>
<evidence type="ECO:0000256" key="7">
    <source>
        <dbReference type="ARBA" id="ARBA00023278"/>
    </source>
</evidence>
<evidence type="ECO:0000256" key="3">
    <source>
        <dbReference type="ARBA" id="ARBA00022523"/>
    </source>
</evidence>